<dbReference type="RefSeq" id="WP_378254575.1">
    <property type="nucleotide sequence ID" value="NZ_JBHSIT010000003.1"/>
</dbReference>
<dbReference type="InterPro" id="IPR012334">
    <property type="entry name" value="Pectin_lyas_fold"/>
</dbReference>
<comment type="caution">
    <text evidence="3">The sequence shown here is derived from an EMBL/GenBank/DDBJ whole genome shotgun (WGS) entry which is preliminary data.</text>
</comment>
<evidence type="ECO:0000313" key="4">
    <source>
        <dbReference type="Proteomes" id="UP001595872"/>
    </source>
</evidence>
<feature type="signal peptide" evidence="1">
    <location>
        <begin position="1"/>
        <end position="27"/>
    </location>
</feature>
<keyword evidence="1" id="KW-0732">Signal</keyword>
<protein>
    <submittedName>
        <fullName evidence="3">Right-handed parallel beta-helix repeat-containing protein</fullName>
    </submittedName>
</protein>
<feature type="chain" id="PRO_5046203807" evidence="1">
    <location>
        <begin position="28"/>
        <end position="515"/>
    </location>
</feature>
<dbReference type="Proteomes" id="UP001595872">
    <property type="component" value="Unassembled WGS sequence"/>
</dbReference>
<dbReference type="InterPro" id="IPR039448">
    <property type="entry name" value="Beta_helix"/>
</dbReference>
<evidence type="ECO:0000259" key="2">
    <source>
        <dbReference type="Pfam" id="PF13229"/>
    </source>
</evidence>
<dbReference type="SMART" id="SM00710">
    <property type="entry name" value="PbH1"/>
    <property type="match status" value="7"/>
</dbReference>
<name>A0ABV9TVP8_9ACTN</name>
<evidence type="ECO:0000256" key="1">
    <source>
        <dbReference type="SAM" id="SignalP"/>
    </source>
</evidence>
<organism evidence="3 4">
    <name type="scientific">Actinomadura gamaensis</name>
    <dbReference type="NCBI Taxonomy" id="1763541"/>
    <lineage>
        <taxon>Bacteria</taxon>
        <taxon>Bacillati</taxon>
        <taxon>Actinomycetota</taxon>
        <taxon>Actinomycetes</taxon>
        <taxon>Streptosporangiales</taxon>
        <taxon>Thermomonosporaceae</taxon>
        <taxon>Actinomadura</taxon>
    </lineage>
</organism>
<feature type="domain" description="Right handed beta helix" evidence="2">
    <location>
        <begin position="247"/>
        <end position="409"/>
    </location>
</feature>
<proteinExistence type="predicted"/>
<dbReference type="InterPro" id="IPR006626">
    <property type="entry name" value="PbH1"/>
</dbReference>
<reference evidence="4" key="1">
    <citation type="journal article" date="2019" name="Int. J. Syst. Evol. Microbiol.">
        <title>The Global Catalogue of Microorganisms (GCM) 10K type strain sequencing project: providing services to taxonomists for standard genome sequencing and annotation.</title>
        <authorList>
            <consortium name="The Broad Institute Genomics Platform"/>
            <consortium name="The Broad Institute Genome Sequencing Center for Infectious Disease"/>
            <person name="Wu L."/>
            <person name="Ma J."/>
        </authorList>
    </citation>
    <scope>NUCLEOTIDE SEQUENCE [LARGE SCALE GENOMIC DNA]</scope>
    <source>
        <strain evidence="4">KLKA75</strain>
    </source>
</reference>
<dbReference type="InterPro" id="IPR011050">
    <property type="entry name" value="Pectin_lyase_fold/virulence"/>
</dbReference>
<accession>A0ABV9TVP8</accession>
<dbReference type="Gene3D" id="2.160.20.10">
    <property type="entry name" value="Single-stranded right-handed beta-helix, Pectin lyase-like"/>
    <property type="match status" value="1"/>
</dbReference>
<keyword evidence="4" id="KW-1185">Reference proteome</keyword>
<sequence length="515" mass="52904">MRRISSSLAAVLLGAGGAAVLAAPAHAAGTSYYVDCSATGSGDGSSSAPFTTLTAANGVTLKPGDSVLFRRGATCQGQYAPTGAGSSSAPVVIGAYGDGTARPKIDANGATNAVLLNAFPYVTVQDLEVTAPGDNTAVRRGVYVYASDAGTVPGITLQRLYVHDVRGKMPSTTGAGAGTGKYADATGGIVVEAQGTATPTAFSGLSVLDNTIASVDRQGIYTWTNWCRRAELASFWNSLCSAAWFPGSGFTVRGNTLSDIGGDGIVVKGYDGALVEHNTLTGFNKRSGSPNAGMWTANSRNVTFQFNDASGGTTTSDGMGYDVDHSTDGVVFQYNLSHGNQGGFFLLCPYDKPTKNFTIRYNVSINDSARGFQVCDGALTGGKIYNNTIYIGNGVNQTVVTESTTATLDVAFTNNIVRKDLSGTAGWKLDDTDWKLDRNVLAGVSSVPAWATGTITSAPLFVSPGTVTADAYKLRTGSPALNAGAVVAGNGGRDYFGTALPSGAPNIGFYQGPGL</sequence>
<evidence type="ECO:0000313" key="3">
    <source>
        <dbReference type="EMBL" id="MFC4908192.1"/>
    </source>
</evidence>
<gene>
    <name evidence="3" type="ORF">ACFPCY_12730</name>
</gene>
<dbReference type="Pfam" id="PF13229">
    <property type="entry name" value="Beta_helix"/>
    <property type="match status" value="1"/>
</dbReference>
<dbReference type="EMBL" id="JBHSIT010000003">
    <property type="protein sequence ID" value="MFC4908192.1"/>
    <property type="molecule type" value="Genomic_DNA"/>
</dbReference>
<dbReference type="SUPFAM" id="SSF51126">
    <property type="entry name" value="Pectin lyase-like"/>
    <property type="match status" value="1"/>
</dbReference>